<dbReference type="Proteomes" id="UP000061457">
    <property type="component" value="Chromosome I"/>
</dbReference>
<dbReference type="SFLD" id="SFLDS00003">
    <property type="entry name" value="Haloacid_Dehalogenase"/>
    <property type="match status" value="1"/>
</dbReference>
<dbReference type="EMBL" id="CP013187">
    <property type="protein sequence ID" value="ALO42477.1"/>
    <property type="molecule type" value="Genomic_DNA"/>
</dbReference>
<dbReference type="PANTHER" id="PTHR43434">
    <property type="entry name" value="PHOSPHOGLYCOLATE PHOSPHATASE"/>
    <property type="match status" value="1"/>
</dbReference>
<dbReference type="InterPro" id="IPR023198">
    <property type="entry name" value="PGP-like_dom2"/>
</dbReference>
<dbReference type="InterPro" id="IPR041492">
    <property type="entry name" value="HAD_2"/>
</dbReference>
<dbReference type="GO" id="GO:0008967">
    <property type="term" value="F:phosphoglycolate phosphatase activity"/>
    <property type="evidence" value="ECO:0007669"/>
    <property type="project" value="TreeGrafter"/>
</dbReference>
<dbReference type="InterPro" id="IPR050155">
    <property type="entry name" value="HAD-like_hydrolase_sf"/>
</dbReference>
<dbReference type="KEGG" id="pphe:PP2015_1979"/>
<dbReference type="Pfam" id="PF13419">
    <property type="entry name" value="HAD_2"/>
    <property type="match status" value="1"/>
</dbReference>
<dbReference type="SUPFAM" id="SSF56784">
    <property type="entry name" value="HAD-like"/>
    <property type="match status" value="1"/>
</dbReference>
<dbReference type="Gene3D" id="3.40.50.1000">
    <property type="entry name" value="HAD superfamily/HAD-like"/>
    <property type="match status" value="1"/>
</dbReference>
<dbReference type="InterPro" id="IPR006439">
    <property type="entry name" value="HAD-SF_hydro_IA"/>
</dbReference>
<dbReference type="AlphaFoldDB" id="A0A0S2K2K3"/>
<dbReference type="SFLD" id="SFLDG01129">
    <property type="entry name" value="C1.5:_HAD__Beta-PGM__Phosphata"/>
    <property type="match status" value="1"/>
</dbReference>
<evidence type="ECO:0000313" key="2">
    <source>
        <dbReference type="Proteomes" id="UP000061457"/>
    </source>
</evidence>
<dbReference type="SFLD" id="SFLDG01135">
    <property type="entry name" value="C1.5.6:_HAD__Beta-PGM__Phospha"/>
    <property type="match status" value="1"/>
</dbReference>
<dbReference type="PANTHER" id="PTHR43434:SF24">
    <property type="entry name" value="HYDROLASE-RELATED"/>
    <property type="match status" value="1"/>
</dbReference>
<dbReference type="GO" id="GO:0006281">
    <property type="term" value="P:DNA repair"/>
    <property type="evidence" value="ECO:0007669"/>
    <property type="project" value="TreeGrafter"/>
</dbReference>
<dbReference type="NCBIfam" id="TIGR01549">
    <property type="entry name" value="HAD-SF-IA-v1"/>
    <property type="match status" value="1"/>
</dbReference>
<sequence length="223" mass="23920">MQYKLVIFDWDGTLMDSVPKIVNVLKLAAKHCDATIPTDEDAKSIIGLSLPTAVAKLFPNDEDKWEALAQAYKTVYKEGDDTPTPLFTGANDLLDSLAASQVQLAVATGKSRTGLNRLMAETSTEEYFVTTKTADEAQSKPNPDMLNQILAITGMAAEDAIMIGDSLLDIEMAKQAGVAAVGLTHGAATRAALEKTQALTVLDNLTELHTFLLAEQHIDVKAS</sequence>
<evidence type="ECO:0000313" key="1">
    <source>
        <dbReference type="EMBL" id="ALO42477.1"/>
    </source>
</evidence>
<dbReference type="InterPro" id="IPR036412">
    <property type="entry name" value="HAD-like_sf"/>
</dbReference>
<keyword evidence="1" id="KW-0378">Hydrolase</keyword>
<accession>A0A0S2K2K3</accession>
<proteinExistence type="predicted"/>
<keyword evidence="2" id="KW-1185">Reference proteome</keyword>
<gene>
    <name evidence="1" type="ORF">PP2015_1979</name>
</gene>
<dbReference type="GO" id="GO:0005829">
    <property type="term" value="C:cytosol"/>
    <property type="evidence" value="ECO:0007669"/>
    <property type="project" value="TreeGrafter"/>
</dbReference>
<dbReference type="STRING" id="161398.PP2015_1979"/>
<reference evidence="2" key="1">
    <citation type="submission" date="2015-11" db="EMBL/GenBank/DDBJ databases">
        <authorList>
            <person name="Kim K.M."/>
        </authorList>
    </citation>
    <scope>NUCLEOTIDE SEQUENCE [LARGE SCALE GENOMIC DNA]</scope>
    <source>
        <strain evidence="2">KCTC 12086</strain>
    </source>
</reference>
<dbReference type="InterPro" id="IPR023214">
    <property type="entry name" value="HAD_sf"/>
</dbReference>
<name>A0A0S2K2K3_9GAMM</name>
<organism evidence="1 2">
    <name type="scientific">Pseudoalteromonas phenolica</name>
    <dbReference type="NCBI Taxonomy" id="161398"/>
    <lineage>
        <taxon>Bacteria</taxon>
        <taxon>Pseudomonadati</taxon>
        <taxon>Pseudomonadota</taxon>
        <taxon>Gammaproteobacteria</taxon>
        <taxon>Alteromonadales</taxon>
        <taxon>Pseudoalteromonadaceae</taxon>
        <taxon>Pseudoalteromonas</taxon>
    </lineage>
</organism>
<dbReference type="RefSeq" id="WP_058030137.1">
    <property type="nucleotide sequence ID" value="NZ_CP013187.1"/>
</dbReference>
<protein>
    <submittedName>
        <fullName evidence="1">HAD family hydrolase</fullName>
    </submittedName>
</protein>
<dbReference type="OrthoDB" id="9782449at2"/>
<dbReference type="Gene3D" id="1.10.150.240">
    <property type="entry name" value="Putative phosphatase, domain 2"/>
    <property type="match status" value="1"/>
</dbReference>